<organism evidence="6 7">
    <name type="scientific">Sphingobacterium haloxyli</name>
    <dbReference type="NCBI Taxonomy" id="2100533"/>
    <lineage>
        <taxon>Bacteria</taxon>
        <taxon>Pseudomonadati</taxon>
        <taxon>Bacteroidota</taxon>
        <taxon>Sphingobacteriia</taxon>
        <taxon>Sphingobacteriales</taxon>
        <taxon>Sphingobacteriaceae</taxon>
        <taxon>Sphingobacterium</taxon>
    </lineage>
</organism>
<dbReference type="InterPro" id="IPR009057">
    <property type="entry name" value="Homeodomain-like_sf"/>
</dbReference>
<keyword evidence="3" id="KW-0804">Transcription</keyword>
<dbReference type="PROSITE" id="PS50977">
    <property type="entry name" value="HTH_TETR_2"/>
    <property type="match status" value="1"/>
</dbReference>
<dbReference type="Proteomes" id="UP000239711">
    <property type="component" value="Unassembled WGS sequence"/>
</dbReference>
<evidence type="ECO:0000313" key="6">
    <source>
        <dbReference type="EMBL" id="PRD48462.1"/>
    </source>
</evidence>
<dbReference type="SUPFAM" id="SSF48498">
    <property type="entry name" value="Tetracyclin repressor-like, C-terminal domain"/>
    <property type="match status" value="1"/>
</dbReference>
<dbReference type="PANTHER" id="PTHR30055">
    <property type="entry name" value="HTH-TYPE TRANSCRIPTIONAL REGULATOR RUTR"/>
    <property type="match status" value="1"/>
</dbReference>
<keyword evidence="7" id="KW-1185">Reference proteome</keyword>
<gene>
    <name evidence="6" type="ORF">C5745_04460</name>
</gene>
<dbReference type="AlphaFoldDB" id="A0A2S9J6R6"/>
<evidence type="ECO:0000256" key="2">
    <source>
        <dbReference type="ARBA" id="ARBA00023125"/>
    </source>
</evidence>
<dbReference type="SUPFAM" id="SSF46689">
    <property type="entry name" value="Homeodomain-like"/>
    <property type="match status" value="1"/>
</dbReference>
<dbReference type="GO" id="GO:0003700">
    <property type="term" value="F:DNA-binding transcription factor activity"/>
    <property type="evidence" value="ECO:0007669"/>
    <property type="project" value="TreeGrafter"/>
</dbReference>
<evidence type="ECO:0000256" key="3">
    <source>
        <dbReference type="ARBA" id="ARBA00023163"/>
    </source>
</evidence>
<evidence type="ECO:0000313" key="7">
    <source>
        <dbReference type="Proteomes" id="UP000239711"/>
    </source>
</evidence>
<keyword evidence="2 4" id="KW-0238">DNA-binding</keyword>
<dbReference type="RefSeq" id="WP_105715782.1">
    <property type="nucleotide sequence ID" value="NZ_PVBQ01000003.1"/>
</dbReference>
<dbReference type="PANTHER" id="PTHR30055:SF234">
    <property type="entry name" value="HTH-TYPE TRANSCRIPTIONAL REGULATOR BETI"/>
    <property type="match status" value="1"/>
</dbReference>
<evidence type="ECO:0000259" key="5">
    <source>
        <dbReference type="PROSITE" id="PS50977"/>
    </source>
</evidence>
<proteinExistence type="predicted"/>
<protein>
    <recommendedName>
        <fullName evidence="5">HTH tetR-type domain-containing protein</fullName>
    </recommendedName>
</protein>
<feature type="domain" description="HTH tetR-type" evidence="5">
    <location>
        <begin position="5"/>
        <end position="65"/>
    </location>
</feature>
<dbReference type="InterPro" id="IPR001647">
    <property type="entry name" value="HTH_TetR"/>
</dbReference>
<keyword evidence="1" id="KW-0805">Transcription regulation</keyword>
<sequence length="186" mass="21312">MTNKQRTEDQLVEQTIQILSEEGIGGLTMRKVASNCGVRLSNLQYYYPNRTALVQAAVKRFFLRCEEVLIAERKSMADIGSSSPRDFLRMLIDKMIVCDPEDQYGIVFREAWALAAHDKELAETLREYYRTYINWMIALVADDVVEAEKVMCILIPYAEGYSLMGDTLPFPREVIVEMLLNIIDVA</sequence>
<name>A0A2S9J6R6_9SPHI</name>
<dbReference type="Pfam" id="PF00440">
    <property type="entry name" value="TetR_N"/>
    <property type="match status" value="1"/>
</dbReference>
<dbReference type="GO" id="GO:0000976">
    <property type="term" value="F:transcription cis-regulatory region binding"/>
    <property type="evidence" value="ECO:0007669"/>
    <property type="project" value="TreeGrafter"/>
</dbReference>
<feature type="DNA-binding region" description="H-T-H motif" evidence="4">
    <location>
        <begin position="28"/>
        <end position="47"/>
    </location>
</feature>
<reference evidence="6 7" key="1">
    <citation type="submission" date="2018-02" db="EMBL/GenBank/DDBJ databases">
        <title>The draft genome of Sphingobacterium sp. 5JN-11.</title>
        <authorList>
            <person name="Liu L."/>
            <person name="Li L."/>
            <person name="Liang L."/>
            <person name="Zhang X."/>
            <person name="Wang T."/>
        </authorList>
    </citation>
    <scope>NUCLEOTIDE SEQUENCE [LARGE SCALE GENOMIC DNA]</scope>
    <source>
        <strain evidence="6 7">5JN-11</strain>
    </source>
</reference>
<dbReference type="EMBL" id="PVBQ01000003">
    <property type="protein sequence ID" value="PRD48462.1"/>
    <property type="molecule type" value="Genomic_DNA"/>
</dbReference>
<accession>A0A2S9J6R6</accession>
<evidence type="ECO:0000256" key="1">
    <source>
        <dbReference type="ARBA" id="ARBA00023015"/>
    </source>
</evidence>
<dbReference type="OrthoDB" id="714393at2"/>
<evidence type="ECO:0000256" key="4">
    <source>
        <dbReference type="PROSITE-ProRule" id="PRU00335"/>
    </source>
</evidence>
<comment type="caution">
    <text evidence="6">The sequence shown here is derived from an EMBL/GenBank/DDBJ whole genome shotgun (WGS) entry which is preliminary data.</text>
</comment>
<dbReference type="InterPro" id="IPR036271">
    <property type="entry name" value="Tet_transcr_reg_TetR-rel_C_sf"/>
</dbReference>
<dbReference type="Gene3D" id="1.10.357.10">
    <property type="entry name" value="Tetracycline Repressor, domain 2"/>
    <property type="match status" value="1"/>
</dbReference>
<dbReference type="InterPro" id="IPR050109">
    <property type="entry name" value="HTH-type_TetR-like_transc_reg"/>
</dbReference>